<dbReference type="SUPFAM" id="SSF56059">
    <property type="entry name" value="Glutathione synthetase ATP-binding domain-like"/>
    <property type="match status" value="1"/>
</dbReference>
<evidence type="ECO:0000313" key="6">
    <source>
        <dbReference type="Proteomes" id="UP000267536"/>
    </source>
</evidence>
<dbReference type="PANTHER" id="PTHR42793">
    <property type="entry name" value="COA BINDING DOMAIN CONTAINING PROTEIN"/>
    <property type="match status" value="1"/>
</dbReference>
<dbReference type="GO" id="GO:0016747">
    <property type="term" value="F:acyltransferase activity, transferring groups other than amino-acyl groups"/>
    <property type="evidence" value="ECO:0007669"/>
    <property type="project" value="InterPro"/>
</dbReference>
<evidence type="ECO:0000256" key="2">
    <source>
        <dbReference type="SAM" id="MobiDB-lite"/>
    </source>
</evidence>
<dbReference type="Gene3D" id="3.40.50.261">
    <property type="entry name" value="Succinyl-CoA synthetase domains"/>
    <property type="match status" value="2"/>
</dbReference>
<accession>A0A3N4GUT0</accession>
<proteinExistence type="predicted"/>
<comment type="caution">
    <text evidence="5">The sequence shown here is derived from an EMBL/GenBank/DDBJ whole genome shotgun (WGS) entry which is preliminary data.</text>
</comment>
<dbReference type="InterPro" id="IPR036291">
    <property type="entry name" value="NAD(P)-bd_dom_sf"/>
</dbReference>
<dbReference type="InterPro" id="IPR013815">
    <property type="entry name" value="ATP_grasp_subdomain_1"/>
</dbReference>
<gene>
    <name evidence="5" type="ORF">EF294_00315</name>
</gene>
<dbReference type="InterPro" id="IPR032875">
    <property type="entry name" value="Succ_CoA_lig_flav_dom"/>
</dbReference>
<dbReference type="Gene3D" id="3.30.1490.20">
    <property type="entry name" value="ATP-grasp fold, A domain"/>
    <property type="match status" value="1"/>
</dbReference>
<dbReference type="InterPro" id="IPR000182">
    <property type="entry name" value="GNAT_dom"/>
</dbReference>
<name>A0A3N4GUT0_9ACTN</name>
<dbReference type="Gene3D" id="3.30.470.20">
    <property type="entry name" value="ATP-grasp fold, B domain"/>
    <property type="match status" value="1"/>
</dbReference>
<dbReference type="PANTHER" id="PTHR42793:SF1">
    <property type="entry name" value="PEPTIDYL-LYSINE N-ACETYLTRANSFERASE PATZ"/>
    <property type="match status" value="1"/>
</dbReference>
<dbReference type="GO" id="GO:0005524">
    <property type="term" value="F:ATP binding"/>
    <property type="evidence" value="ECO:0007669"/>
    <property type="project" value="UniProtKB-UniRule"/>
</dbReference>
<dbReference type="CDD" id="cd04301">
    <property type="entry name" value="NAT_SF"/>
    <property type="match status" value="1"/>
</dbReference>
<feature type="region of interest" description="Disordered" evidence="2">
    <location>
        <begin position="282"/>
        <end position="314"/>
    </location>
</feature>
<protein>
    <submittedName>
        <fullName evidence="5">GNAT family N-acetyltransferase</fullName>
    </submittedName>
</protein>
<evidence type="ECO:0000313" key="5">
    <source>
        <dbReference type="EMBL" id="RPA66085.1"/>
    </source>
</evidence>
<dbReference type="EMBL" id="RKMH01000001">
    <property type="protein sequence ID" value="RPA66085.1"/>
    <property type="molecule type" value="Genomic_DNA"/>
</dbReference>
<keyword evidence="6" id="KW-1185">Reference proteome</keyword>
<dbReference type="GO" id="GO:0046872">
    <property type="term" value="F:metal ion binding"/>
    <property type="evidence" value="ECO:0007669"/>
    <property type="project" value="InterPro"/>
</dbReference>
<dbReference type="SUPFAM" id="SSF55729">
    <property type="entry name" value="Acyl-CoA N-acyltransferases (Nat)"/>
    <property type="match status" value="1"/>
</dbReference>
<dbReference type="Proteomes" id="UP000267536">
    <property type="component" value="Unassembled WGS sequence"/>
</dbReference>
<dbReference type="Pfam" id="PF13380">
    <property type="entry name" value="CoA_binding_2"/>
    <property type="match status" value="1"/>
</dbReference>
<evidence type="ECO:0000259" key="4">
    <source>
        <dbReference type="PROSITE" id="PS51186"/>
    </source>
</evidence>
<keyword evidence="1" id="KW-0547">Nucleotide-binding</keyword>
<feature type="domain" description="N-acetyltransferase" evidence="4">
    <location>
        <begin position="53"/>
        <end position="209"/>
    </location>
</feature>
<organism evidence="5 6">
    <name type="scientific">Gordonia oryzae</name>
    <dbReference type="NCBI Taxonomy" id="2487349"/>
    <lineage>
        <taxon>Bacteria</taxon>
        <taxon>Bacillati</taxon>
        <taxon>Actinomycetota</taxon>
        <taxon>Actinomycetes</taxon>
        <taxon>Mycobacteriales</taxon>
        <taxon>Gordoniaceae</taxon>
        <taxon>Gordonia</taxon>
    </lineage>
</organism>
<dbReference type="OrthoDB" id="190266at2"/>
<evidence type="ECO:0000256" key="1">
    <source>
        <dbReference type="PROSITE-ProRule" id="PRU00409"/>
    </source>
</evidence>
<dbReference type="Gene3D" id="3.40.50.720">
    <property type="entry name" value="NAD(P)-binding Rossmann-like Domain"/>
    <property type="match status" value="1"/>
</dbReference>
<dbReference type="InterPro" id="IPR016102">
    <property type="entry name" value="Succinyl-CoA_synth-like"/>
</dbReference>
<dbReference type="Pfam" id="PF13549">
    <property type="entry name" value="ATP-grasp_5"/>
    <property type="match status" value="1"/>
</dbReference>
<dbReference type="PROSITE" id="PS51186">
    <property type="entry name" value="GNAT"/>
    <property type="match status" value="1"/>
</dbReference>
<dbReference type="Pfam" id="PF13607">
    <property type="entry name" value="Succ_CoA_lig"/>
    <property type="match status" value="1"/>
</dbReference>
<dbReference type="Pfam" id="PF00583">
    <property type="entry name" value="Acetyltransf_1"/>
    <property type="match status" value="1"/>
</dbReference>
<dbReference type="RefSeq" id="WP_123925042.1">
    <property type="nucleotide sequence ID" value="NZ_JBPSDP010000002.1"/>
</dbReference>
<keyword evidence="5" id="KW-0808">Transferase</keyword>
<dbReference type="InterPro" id="IPR016181">
    <property type="entry name" value="Acyl_CoA_acyltransferase"/>
</dbReference>
<dbReference type="SMART" id="SM00881">
    <property type="entry name" value="CoA_binding"/>
    <property type="match status" value="1"/>
</dbReference>
<dbReference type="PROSITE" id="PS50975">
    <property type="entry name" value="ATP_GRASP"/>
    <property type="match status" value="1"/>
</dbReference>
<keyword evidence="1" id="KW-0067">ATP-binding</keyword>
<feature type="domain" description="ATP-grasp" evidence="3">
    <location>
        <begin position="763"/>
        <end position="801"/>
    </location>
</feature>
<dbReference type="InterPro" id="IPR003781">
    <property type="entry name" value="CoA-bd"/>
</dbReference>
<evidence type="ECO:0000259" key="3">
    <source>
        <dbReference type="PROSITE" id="PS50975"/>
    </source>
</evidence>
<reference evidence="5 6" key="1">
    <citation type="submission" date="2018-11" db="EMBL/GenBank/DDBJ databases">
        <title>Draft genome sequence of Gordonia sp. RS15-1S isolated from rice stems.</title>
        <authorList>
            <person name="Muangham S."/>
        </authorList>
    </citation>
    <scope>NUCLEOTIDE SEQUENCE [LARGE SCALE GENOMIC DNA]</scope>
    <source>
        <strain evidence="5 6">RS15-1S</strain>
    </source>
</reference>
<dbReference type="SUPFAM" id="SSF52210">
    <property type="entry name" value="Succinyl-CoA synthetase domains"/>
    <property type="match status" value="2"/>
</dbReference>
<dbReference type="SUPFAM" id="SSF51735">
    <property type="entry name" value="NAD(P)-binding Rossmann-fold domains"/>
    <property type="match status" value="1"/>
</dbReference>
<sequence>MTEKPASDGSGQVDVDADITTGARTVEGAVARGPWDYPRHWIADVLASDGGVVHLRPIVPDDADRVVRFHAGLSERTRYMRYFGPTPTLPPREVVRTTTVDHQQRVALVAVLGGEFIAIGIYEGLAADGKPESAEVAFVVADAHQGRGLGPILLEHLAGAAAENGFTRFEAEVLSENPNMVAVFRDAGYQISRAFDGATVHVEFTIDPTEALLSVRNARERASEARSVANLLRPMSVAVIGASADPKKVGNALLANIIAGGFAGPVFPVNGPGHRGDDTGEQAHGGAAAGHHAVGRRVAHGNPRLRDRQRPPSVRGIRAYETVRDIPDPVDLAVVAVPAAVVGDVLDDCLVKGVRTLVIVSSGFGEAGEEGLASERRLLEQVREHGMRLVGPNALGVANNDPQVALNATLAPRIPAAGRVGFFCQSGALGIAILDTAARRQIGLSTFVSAGNRADVSGNDLLQYWDTDSATDVVLLYLESFGNPRKFSRIARRVSRTKPIVAVKSGKGALTAVRAARSAAATLDDRIAQMVLEQAGVIQVDTIPELFDCATIFAYQPLPRGPRTRIIGNSSVLGSLAADTARNGGLDVIGTVDIGAGASEEEFESAVAAAMADEQVDAIIVVFVPPVAVDADWHARALMAAANTPDADAAKPIVTTFLAVEGIPPGLMRPGPNGLPERGSIPSYGSPERAASALANAWQYARWRARPESTVIRPADVDPEAARMFVREEMAGLEATDGERTSPDEDTPDAEPTGRLLNEVAAARLLTWYGIDVVAFGEVRTMHEASAAARELGFPVAVKATSPGWRGRLDREGVRLDLPDPTAVVTAFAELTELTGDRVLHVQKMAPKGVGTVIAMRDDPSFGPLISFGLSGSTFELLGDRAYRAVPLSDRDAADLIDAPRSAPLLDGFRGERPADKSALVDILQRISTLVEDIPEIREVTCDPILVSPDGAAILNARIRIGPVPSRRDTGPRRLS</sequence>
<dbReference type="Gene3D" id="3.40.630.30">
    <property type="match status" value="1"/>
</dbReference>
<dbReference type="AlphaFoldDB" id="A0A3N4GUT0"/>
<feature type="region of interest" description="Disordered" evidence="2">
    <location>
        <begin position="732"/>
        <end position="753"/>
    </location>
</feature>
<dbReference type="InterPro" id="IPR011761">
    <property type="entry name" value="ATP-grasp"/>
</dbReference>